<name>A0A8I6XT48_HORVV</name>
<proteinExistence type="predicted"/>
<feature type="region of interest" description="Disordered" evidence="1">
    <location>
        <begin position="513"/>
        <end position="545"/>
    </location>
</feature>
<organism evidence="2 3">
    <name type="scientific">Hordeum vulgare subsp. vulgare</name>
    <name type="common">Domesticated barley</name>
    <dbReference type="NCBI Taxonomy" id="112509"/>
    <lineage>
        <taxon>Eukaryota</taxon>
        <taxon>Viridiplantae</taxon>
        <taxon>Streptophyta</taxon>
        <taxon>Embryophyta</taxon>
        <taxon>Tracheophyta</taxon>
        <taxon>Spermatophyta</taxon>
        <taxon>Magnoliopsida</taxon>
        <taxon>Liliopsida</taxon>
        <taxon>Poales</taxon>
        <taxon>Poaceae</taxon>
        <taxon>BOP clade</taxon>
        <taxon>Pooideae</taxon>
        <taxon>Triticodae</taxon>
        <taxon>Triticeae</taxon>
        <taxon>Hordeinae</taxon>
        <taxon>Hordeum</taxon>
    </lineage>
</organism>
<dbReference type="EnsemblPlants" id="HORVU.MOREX.r3.6HG0573010.1">
    <property type="protein sequence ID" value="HORVU.MOREX.r3.6HG0573010.1"/>
    <property type="gene ID" value="HORVU.MOREX.r3.6HG0573010"/>
</dbReference>
<evidence type="ECO:0000313" key="2">
    <source>
        <dbReference type="EnsemblPlants" id="HORVU.MOREX.r3.6HG0573010.1"/>
    </source>
</evidence>
<dbReference type="Gramene" id="HORVU.MOREX.r3.6HG0573010.1">
    <property type="protein sequence ID" value="HORVU.MOREX.r3.6HG0573010.1"/>
    <property type="gene ID" value="HORVU.MOREX.r3.6HG0573010"/>
</dbReference>
<reference evidence="2" key="3">
    <citation type="submission" date="2022-01" db="UniProtKB">
        <authorList>
            <consortium name="EnsemblPlants"/>
        </authorList>
    </citation>
    <scope>IDENTIFICATION</scope>
    <source>
        <strain evidence="2">subsp. vulgare</strain>
    </source>
</reference>
<dbReference type="PANTHER" id="PTHR33087:SF49">
    <property type="entry name" value="DUF4283 DOMAIN-CONTAINING PROTEIN"/>
    <property type="match status" value="1"/>
</dbReference>
<dbReference type="InterPro" id="IPR053253">
    <property type="entry name" value="Sex_diff_modulator"/>
</dbReference>
<feature type="region of interest" description="Disordered" evidence="1">
    <location>
        <begin position="254"/>
        <end position="284"/>
    </location>
</feature>
<reference evidence="3" key="1">
    <citation type="journal article" date="2012" name="Nature">
        <title>A physical, genetic and functional sequence assembly of the barley genome.</title>
        <authorList>
            <consortium name="The International Barley Genome Sequencing Consortium"/>
            <person name="Mayer K.F."/>
            <person name="Waugh R."/>
            <person name="Brown J.W."/>
            <person name="Schulman A."/>
            <person name="Langridge P."/>
            <person name="Platzer M."/>
            <person name="Fincher G.B."/>
            <person name="Muehlbauer G.J."/>
            <person name="Sato K."/>
            <person name="Close T.J."/>
            <person name="Wise R.P."/>
            <person name="Stein N."/>
        </authorList>
    </citation>
    <scope>NUCLEOTIDE SEQUENCE [LARGE SCALE GENOMIC DNA]</scope>
    <source>
        <strain evidence="3">cv. Morex</strain>
    </source>
</reference>
<protein>
    <recommendedName>
        <fullName evidence="4">DUF4283 domain-containing protein</fullName>
    </recommendedName>
</protein>
<dbReference type="AlphaFoldDB" id="A0A8I6XT48"/>
<feature type="region of interest" description="Disordered" evidence="1">
    <location>
        <begin position="1"/>
        <end position="26"/>
    </location>
</feature>
<reference evidence="2" key="2">
    <citation type="submission" date="2020-10" db="EMBL/GenBank/DDBJ databases">
        <authorList>
            <person name="Scholz U."/>
            <person name="Mascher M."/>
            <person name="Fiebig A."/>
        </authorList>
    </citation>
    <scope>NUCLEOTIDE SEQUENCE [LARGE SCALE GENOMIC DNA]</scope>
    <source>
        <strain evidence="2">cv. Morex</strain>
    </source>
</reference>
<feature type="compositionally biased region" description="Low complexity" evidence="1">
    <location>
        <begin position="258"/>
        <end position="274"/>
    </location>
</feature>
<accession>A0A8I6XT48</accession>
<dbReference type="PANTHER" id="PTHR33087">
    <property type="entry name" value="OS07G0539200 PROTEIN"/>
    <property type="match status" value="1"/>
</dbReference>
<dbReference type="Proteomes" id="UP000011116">
    <property type="component" value="Chromosome 6H"/>
</dbReference>
<keyword evidence="3" id="KW-1185">Reference proteome</keyword>
<evidence type="ECO:0008006" key="4">
    <source>
        <dbReference type="Google" id="ProtNLM"/>
    </source>
</evidence>
<feature type="compositionally biased region" description="Low complexity" evidence="1">
    <location>
        <begin position="514"/>
        <end position="542"/>
    </location>
</feature>
<evidence type="ECO:0000313" key="3">
    <source>
        <dbReference type="Proteomes" id="UP000011116"/>
    </source>
</evidence>
<evidence type="ECO:0000256" key="1">
    <source>
        <dbReference type="SAM" id="MobiDB-lite"/>
    </source>
</evidence>
<sequence length="623" mass="66013">MPRAIQLSDRLRFPPPPPAAMAPATPSMLRHLDPSRRPRESRSTAVLSPALDQAVFFLRSHAVTITAADGVNISSPMAVGKALEAQLSVLAHSLRVTAHHPEHFFVTFTQPAHQVNVVRRGSIRIDGACFNISPWNEHDLATFDSLLLHVHVVIEKVPMHFWSVEGAEEILGRRVRVDCLDSRTLERGHTKTFACWVWARDVADIPTSHTLGILPRGAGRVEEMEGFSPPDRRVAPPPASAEYSMLIHVDRVEDWTQPSPRSSRSARSGLPSSGSDDEGAPFPLVAPASWTLGVEDGQGGERALRQAPAPVAAWGAGAPLGIVVQGTRTARAVRAQAATGPGRTSSCAAAPRAPLALRLLGATVADHLRLGAALGSGSQPELAHRSSSVGKDPVEEFFKTAKKPSLASVVVDGLAADVHNAAEAAVAAPLDFVDATLLQAPGESVELDAFSPTLSAAASELGQFHKDTPSAANTLEVQLGAVTGRIRELEIGGRVAGPESRGLFRNSKQQPLIATAPARRPAAPPKTRATSTPTRSSARQAAIGSSVPVAQRASLRIVKELGLLGPRDKLTAEVAKALLQRFEEPLSDGDISVIARLTYLDDEALRVMARMNGPVGAADEAIV</sequence>